<dbReference type="GO" id="GO:0016740">
    <property type="term" value="F:transferase activity"/>
    <property type="evidence" value="ECO:0007669"/>
    <property type="project" value="UniProtKB-KW"/>
</dbReference>
<accession>A0A7X9E6U9</accession>
<dbReference type="EMBL" id="JAAZNV010000007">
    <property type="protein sequence ID" value="NMB91589.1"/>
    <property type="molecule type" value="Genomic_DNA"/>
</dbReference>
<proteinExistence type="predicted"/>
<name>A0A7X9E6U9_UNCKA</name>
<dbReference type="AlphaFoldDB" id="A0A7X9E6U9"/>
<sequence>MHKEVLNEEQIKLLPLLQTFSSEFGLVGGTAIALQIGHRRSIDYDLFIDKSFDHDKVRNKIRQSYQIQNTLVENTEELTIVVNNVKLTFLTYPFEIDYSETFENIIKLPNLSTLSAMKAFALGKRAKWKDYVDLFFVFKENKFSDITTRAKEIFGQEFNEKLFREQLSYYQDIDYSETIDYLENKYVSDEEIKGFLSDISIQE</sequence>
<evidence type="ECO:0000313" key="1">
    <source>
        <dbReference type="EMBL" id="NMB91589.1"/>
    </source>
</evidence>
<dbReference type="Pfam" id="PF08843">
    <property type="entry name" value="AbiEii"/>
    <property type="match status" value="1"/>
</dbReference>
<reference evidence="1 2" key="1">
    <citation type="journal article" date="2020" name="Biotechnol. Biofuels">
        <title>New insights from the biogas microbiome by comprehensive genome-resolved metagenomics of nearly 1600 species originating from multiple anaerobic digesters.</title>
        <authorList>
            <person name="Campanaro S."/>
            <person name="Treu L."/>
            <person name="Rodriguez-R L.M."/>
            <person name="Kovalovszki A."/>
            <person name="Ziels R.M."/>
            <person name="Maus I."/>
            <person name="Zhu X."/>
            <person name="Kougias P.G."/>
            <person name="Basile A."/>
            <person name="Luo G."/>
            <person name="Schluter A."/>
            <person name="Konstantinidis K.T."/>
            <person name="Angelidaki I."/>
        </authorList>
    </citation>
    <scope>NUCLEOTIDE SEQUENCE [LARGE SCALE GENOMIC DNA]</scope>
    <source>
        <strain evidence="1">AS27yjCOA_202</strain>
    </source>
</reference>
<evidence type="ECO:0000313" key="2">
    <source>
        <dbReference type="Proteomes" id="UP000590542"/>
    </source>
</evidence>
<comment type="caution">
    <text evidence="1">The sequence shown here is derived from an EMBL/GenBank/DDBJ whole genome shotgun (WGS) entry which is preliminary data.</text>
</comment>
<gene>
    <name evidence="1" type="ORF">GYA37_01935</name>
</gene>
<dbReference type="InterPro" id="IPR014942">
    <property type="entry name" value="AbiEii"/>
</dbReference>
<protein>
    <submittedName>
        <fullName evidence="1">Nucleotidyl transferase AbiEii/AbiGii toxin family protein</fullName>
    </submittedName>
</protein>
<keyword evidence="1" id="KW-0808">Transferase</keyword>
<organism evidence="1 2">
    <name type="scientific">candidate division WWE3 bacterium</name>
    <dbReference type="NCBI Taxonomy" id="2053526"/>
    <lineage>
        <taxon>Bacteria</taxon>
        <taxon>Katanobacteria</taxon>
    </lineage>
</organism>
<dbReference type="Proteomes" id="UP000590542">
    <property type="component" value="Unassembled WGS sequence"/>
</dbReference>